<dbReference type="KEGG" id="req:REQ_34530"/>
<evidence type="ECO:0000313" key="2">
    <source>
        <dbReference type="Proteomes" id="UP000006892"/>
    </source>
</evidence>
<dbReference type="RefSeq" id="WP_013416815.1">
    <property type="nucleotide sequence ID" value="NC_014659.1"/>
</dbReference>
<proteinExistence type="predicted"/>
<protein>
    <submittedName>
        <fullName evidence="1">Uncharacterized protein</fullName>
    </submittedName>
</protein>
<gene>
    <name evidence="1" type="ordered locus">REQ_34530</name>
</gene>
<accession>A0A3S5YA57</accession>
<organism evidence="1">
    <name type="scientific">Rhodococcus hoagii (strain 103S)</name>
    <name type="common">Rhodococcus equi</name>
    <dbReference type="NCBI Taxonomy" id="685727"/>
    <lineage>
        <taxon>Bacteria</taxon>
        <taxon>Bacillati</taxon>
        <taxon>Actinomycetota</taxon>
        <taxon>Actinomycetes</taxon>
        <taxon>Mycobacteriales</taxon>
        <taxon>Nocardiaceae</taxon>
        <taxon>Prescottella</taxon>
    </lineage>
</organism>
<dbReference type="Proteomes" id="UP001154400">
    <property type="component" value="Chromosome"/>
</dbReference>
<reference evidence="1" key="1">
    <citation type="journal article" date="2010" name="PLoS Genet.">
        <title>The genome of a pathogenic rhodococcus: cooptive virulence underpinned by key gene acquisitions.</title>
        <authorList>
            <person name="Letek M."/>
            <person name="Gonzalez P."/>
            <person name="Macarthur I."/>
            <person name="Rodriguez H."/>
            <person name="Freeman T.C."/>
            <person name="Valero-Rello A."/>
            <person name="Blanco M."/>
            <person name="Buckley T."/>
            <person name="Cherevach I."/>
            <person name="Fahey R."/>
            <person name="Hapeshi A."/>
            <person name="Holdstock J."/>
            <person name="Leadon D."/>
            <person name="Navas J."/>
            <person name="Ocampo A."/>
            <person name="Quail M.A."/>
            <person name="Sanders M."/>
            <person name="Scortti M.M."/>
            <person name="Prescott J.F."/>
            <person name="Fogarty U."/>
            <person name="Meijer W.G."/>
            <person name="Parkhill J."/>
            <person name="Bentley S.D."/>
            <person name="Vazquez-Boland J.A."/>
        </authorList>
    </citation>
    <scope>NUCLEOTIDE SEQUENCE [LARGE SCALE GENOMIC DNA]</scope>
    <source>
        <strain evidence="1 2">103S</strain>
    </source>
</reference>
<evidence type="ECO:0000313" key="1">
    <source>
        <dbReference type="EMBL" id="CBH49445.1"/>
    </source>
</evidence>
<dbReference type="AlphaFoldDB" id="A0A3S5YA57"/>
<sequence>MYDSISIAHAVSNWNSLGVKLPKELATAVDVFEAIRWVETGHAVEFDVADITAANVEEKLVNFANRLMPSLKTGDHFSRTPLEEAKRRMLDAAAREVLGKATAAVPVVIEQLTPEFDKHAAAYIAAVADLPEKVDDKSLLQAGPAAVQAYVAAQTEAAWLNQVSSWVAGTRNLPGFAGLDVAVALRILRPADVLQLAKLDAAQYKNNVDSTLHSLNPVFYTAAREGIEFGINTLRECAEIRQSLEEVSGRVTIVH</sequence>
<name>A0A3S5YA57_RHOH1</name>
<dbReference type="EMBL" id="FN563149">
    <property type="protein sequence ID" value="CBH49445.1"/>
    <property type="molecule type" value="Genomic_DNA"/>
</dbReference>